<sequence>MEKTRKLTEASLLTAIFVVVTIISVGSGIGYGIYLDYIVPLFYFIIYLKCGSKYTVLSAMSGLMIVFAVLGNPGTAIWASQGIILGILCGILSEKKTSLMDDLLLGTLIGSIIMVFIDIYASKLIGYSFIQDFKETISYMAKYMTKNVPAFSNFPPEFIHSYFSTVFYVSITLIPLGTVVGVYIIGLFVGNRLNVLKGETKKKYNIIRHFRTFSRMTFCSRNLFYIMIIYTMTFSLMNKYGIKTNMAYVDTIMNCFFYSGLYFLIRDSVAGIQGYMLAKGKSMGQVRLFTILYLFMLLSYFWLAAIIAILYFMSIDVKYGLREFYGEKMATLLTN</sequence>
<keyword evidence="1" id="KW-0472">Membrane</keyword>
<organism evidence="2 3">
    <name type="scientific">Peptacetobacter hiranonis (strain DSM 13275 / JCM 10541 / KCTC 15199 / TO-931)</name>
    <name type="common">Clostridium hiranonis</name>
    <dbReference type="NCBI Taxonomy" id="500633"/>
    <lineage>
        <taxon>Bacteria</taxon>
        <taxon>Bacillati</taxon>
        <taxon>Bacillota</taxon>
        <taxon>Clostridia</taxon>
        <taxon>Peptostreptococcales</taxon>
        <taxon>Peptostreptococcaceae</taxon>
        <taxon>Peptacetobacter</taxon>
    </lineage>
</organism>
<evidence type="ECO:0008006" key="4">
    <source>
        <dbReference type="Google" id="ProtNLM"/>
    </source>
</evidence>
<accession>B6FZG3</accession>
<keyword evidence="1" id="KW-0812">Transmembrane</keyword>
<evidence type="ECO:0000256" key="1">
    <source>
        <dbReference type="SAM" id="Phobius"/>
    </source>
</evidence>
<dbReference type="AlphaFoldDB" id="B6FZG3"/>
<keyword evidence="3" id="KW-1185">Reference proteome</keyword>
<keyword evidence="1" id="KW-1133">Transmembrane helix</keyword>
<dbReference type="HOGENOM" id="CLU_862911_0_0_9"/>
<evidence type="ECO:0000313" key="2">
    <source>
        <dbReference type="EMBL" id="EEA85065.1"/>
    </source>
</evidence>
<dbReference type="Proteomes" id="UP000003178">
    <property type="component" value="Unassembled WGS sequence"/>
</dbReference>
<dbReference type="eggNOG" id="ENOG5033RXK">
    <property type="taxonomic scope" value="Bacteria"/>
</dbReference>
<feature type="transmembrane region" description="Helical" evidence="1">
    <location>
        <begin position="166"/>
        <end position="191"/>
    </location>
</feature>
<feature type="transmembrane region" description="Helical" evidence="1">
    <location>
        <begin position="7"/>
        <end position="25"/>
    </location>
</feature>
<feature type="transmembrane region" description="Helical" evidence="1">
    <location>
        <begin position="286"/>
        <end position="313"/>
    </location>
</feature>
<dbReference type="STRING" id="500633.CLOHIR_01267"/>
<dbReference type="RefSeq" id="WP_006440188.1">
    <property type="nucleotide sequence ID" value="NZ_DS995356.1"/>
</dbReference>
<reference evidence="2 3" key="1">
    <citation type="submission" date="2008-09" db="EMBL/GenBank/DDBJ databases">
        <authorList>
            <person name="Fulton L."/>
            <person name="Clifton S."/>
            <person name="Fulton B."/>
            <person name="Xu J."/>
            <person name="Minx P."/>
            <person name="Pepin K.H."/>
            <person name="Johnson M."/>
            <person name="Thiruvilangam P."/>
            <person name="Bhonagiri V."/>
            <person name="Nash W.E."/>
            <person name="Mardis E.R."/>
            <person name="Wilson R.K."/>
        </authorList>
    </citation>
    <scope>NUCLEOTIDE SEQUENCE [LARGE SCALE GENOMIC DNA]</scope>
    <source>
        <strain evidence="2 3">DSM 13275</strain>
    </source>
</reference>
<dbReference type="OrthoDB" id="1757887at2"/>
<feature type="transmembrane region" description="Helical" evidence="1">
    <location>
        <begin position="54"/>
        <end position="70"/>
    </location>
</feature>
<proteinExistence type="predicted"/>
<feature type="transmembrane region" description="Helical" evidence="1">
    <location>
        <begin position="76"/>
        <end position="93"/>
    </location>
</feature>
<feature type="transmembrane region" description="Helical" evidence="1">
    <location>
        <begin position="212"/>
        <end position="234"/>
    </location>
</feature>
<gene>
    <name evidence="2" type="ORF">CLOHIR_01267</name>
</gene>
<feature type="transmembrane region" description="Helical" evidence="1">
    <location>
        <begin position="105"/>
        <end position="130"/>
    </location>
</feature>
<comment type="caution">
    <text evidence="2">The sequence shown here is derived from an EMBL/GenBank/DDBJ whole genome shotgun (WGS) entry which is preliminary data.</text>
</comment>
<protein>
    <recommendedName>
        <fullName evidence="4">DUF2232 domain-containing protein</fullName>
    </recommendedName>
</protein>
<evidence type="ECO:0000313" key="3">
    <source>
        <dbReference type="Proteomes" id="UP000003178"/>
    </source>
</evidence>
<dbReference type="EMBL" id="ABWP01000054">
    <property type="protein sequence ID" value="EEA85065.1"/>
    <property type="molecule type" value="Genomic_DNA"/>
</dbReference>
<reference evidence="2 3" key="2">
    <citation type="submission" date="2008-10" db="EMBL/GenBank/DDBJ databases">
        <title>Draft genome sequence of Clostridium hiranonis (DSM 13275).</title>
        <authorList>
            <person name="Sudarsanam P."/>
            <person name="Ley R."/>
            <person name="Guruge J."/>
            <person name="Turnbaugh P.J."/>
            <person name="Mahowald M."/>
            <person name="Liep D."/>
            <person name="Gordon J."/>
        </authorList>
    </citation>
    <scope>NUCLEOTIDE SEQUENCE [LARGE SCALE GENOMIC DNA]</scope>
    <source>
        <strain evidence="2 3">DSM 13275</strain>
    </source>
</reference>
<name>B6FZG3_PEPHT</name>